<dbReference type="RefSeq" id="WP_161233389.1">
    <property type="nucleotide sequence ID" value="NZ_JBCOAA010000018.1"/>
</dbReference>
<dbReference type="SUPFAM" id="SSF52540">
    <property type="entry name" value="P-loop containing nucleoside triphosphate hydrolases"/>
    <property type="match status" value="1"/>
</dbReference>
<evidence type="ECO:0000313" key="1">
    <source>
        <dbReference type="EMBL" id="MZL32271.1"/>
    </source>
</evidence>
<protein>
    <submittedName>
        <fullName evidence="1">Helicase</fullName>
    </submittedName>
</protein>
<dbReference type="EMBL" id="WWVQ01000005">
    <property type="protein sequence ID" value="MZL32271.1"/>
    <property type="molecule type" value="Genomic_DNA"/>
</dbReference>
<keyword evidence="1" id="KW-0378">Hydrolase</keyword>
<keyword evidence="1" id="KW-0347">Helicase</keyword>
<dbReference type="GO" id="GO:0004386">
    <property type="term" value="F:helicase activity"/>
    <property type="evidence" value="ECO:0007669"/>
    <property type="project" value="UniProtKB-KW"/>
</dbReference>
<accession>A0A6L8T1I7</accession>
<keyword evidence="1" id="KW-0547">Nucleotide-binding</keyword>
<dbReference type="Gene3D" id="3.40.50.300">
    <property type="entry name" value="P-loop containing nucleotide triphosphate hydrolases"/>
    <property type="match status" value="1"/>
</dbReference>
<dbReference type="InterPro" id="IPR027417">
    <property type="entry name" value="P-loop_NTPase"/>
</dbReference>
<comment type="caution">
    <text evidence="1">The sequence shown here is derived from an EMBL/GenBank/DDBJ whole genome shotgun (WGS) entry which is preliminary data.</text>
</comment>
<evidence type="ECO:0000313" key="2">
    <source>
        <dbReference type="Proteomes" id="UP000477285"/>
    </source>
</evidence>
<dbReference type="AlphaFoldDB" id="A0A6L8T1I7"/>
<gene>
    <name evidence="1" type="ORF">GT728_03425</name>
</gene>
<sequence>MTSVTTKTKDRSSAKTMSPFEKECIETIKKVNEYKLIAEANAVSSIYKNPDLVRDTSLKLEDITNNAWRVYFSIANDIINVEQKNTLDEITINMYLSKHSKLSKKYDEYGGYGKIESSFTYIEEANFDSYVNEVKKWNAVMKLARMGFPVKEKLSKYVDAKAEDIYNELEALLNHTFINVESEVKTYNACDGLFDLIDKLNAGSQVGMPLKHCDILNREIGGINFNGNIYGLGANSGVGKSTTAINYLMPSVLEHNEKMVIMINEEDQDKVKKELLIWVANNLYSAGLHKYILRDGHFSKDVLDKLRKAAKYLEELKERRNITIVPFEKYTVKAAIKVIKKYSSMGVRLFVLDTLKESSDSRDTETWKSMERDMVDLYDVVKPAAKNVALFVTYQLGKASVKMRYLTNNEIGQAKNILDVFSVNLMMRKPFEDEFPGGSHEIKAYKLAGKNNSSKIPYHLDPDKHYMITFITKNRFGATDQFQIISEYDLSTNMHKDVAICNIAQDF</sequence>
<proteinExistence type="predicted"/>
<dbReference type="Proteomes" id="UP000477285">
    <property type="component" value="Unassembled WGS sequence"/>
</dbReference>
<name>A0A6L8T1I7_9FIRM</name>
<keyword evidence="1" id="KW-0067">ATP-binding</keyword>
<reference evidence="1 2" key="1">
    <citation type="journal article" date="2019" name="Nat. Med.">
        <title>A library of human gut bacterial isolates paired with longitudinal multiomics data enables mechanistic microbiome research.</title>
        <authorList>
            <person name="Poyet M."/>
            <person name="Groussin M."/>
            <person name="Gibbons S.M."/>
            <person name="Avila-Pacheco J."/>
            <person name="Jiang X."/>
            <person name="Kearney S.M."/>
            <person name="Perrotta A.R."/>
            <person name="Berdy B."/>
            <person name="Zhao S."/>
            <person name="Lieberman T.D."/>
            <person name="Swanson P.K."/>
            <person name="Smith M."/>
            <person name="Roesemann S."/>
            <person name="Alexander J.E."/>
            <person name="Rich S.A."/>
            <person name="Livny J."/>
            <person name="Vlamakis H."/>
            <person name="Clish C."/>
            <person name="Bullock K."/>
            <person name="Deik A."/>
            <person name="Scott J."/>
            <person name="Pierce K.A."/>
            <person name="Xavier R.J."/>
            <person name="Alm E.J."/>
        </authorList>
    </citation>
    <scope>NUCLEOTIDE SEQUENCE [LARGE SCALE GENOMIC DNA]</scope>
    <source>
        <strain evidence="1 2">BIOML-A1</strain>
    </source>
</reference>
<organism evidence="1 2">
    <name type="scientific">Blautia wexlerae</name>
    <dbReference type="NCBI Taxonomy" id="418240"/>
    <lineage>
        <taxon>Bacteria</taxon>
        <taxon>Bacillati</taxon>
        <taxon>Bacillota</taxon>
        <taxon>Clostridia</taxon>
        <taxon>Lachnospirales</taxon>
        <taxon>Lachnospiraceae</taxon>
        <taxon>Blautia</taxon>
    </lineage>
</organism>